<proteinExistence type="predicted"/>
<dbReference type="PANTHER" id="PTHR13504">
    <property type="entry name" value="FIDO DOMAIN-CONTAINING PROTEIN DDB_G0283145"/>
    <property type="match status" value="1"/>
</dbReference>
<evidence type="ECO:0000313" key="2">
    <source>
        <dbReference type="EMBL" id="ASB41476.1"/>
    </source>
</evidence>
<sequence length="348" mass="40335">MTLWLSSSRARVLPLRKSWMTPLSRFSASTSRVTCATSWRNPREKSALVVCRSKQKRRGSRPEAASPSFIFQIILWKERGKMETYDKILAMWKSHKLETAADIDRVLDNFKTSFAFQSGRLSDPQITYHDTVSIFERDSVNEYTGVVRSLLEQRNQRLCYEYARAKLVERAPLDIPLVLEVHKLLTNGTYSQSHYIDNGERPGKFKKHDYGVGLHEVGVPASRVEQEVGDLLAEVKGYRGPWTLKAAAYFHASFEHLHPFADGNGRVGRTLVNYYLIQHDHPPLVFFEHHRDDYYAALDAYDVEENLEPLEDFFRQMIEETWKIQLWRVEKENQGHKPLAAFAREAPC</sequence>
<dbReference type="InterPro" id="IPR003812">
    <property type="entry name" value="Fido"/>
</dbReference>
<accession>A0ABN5A8U9</accession>
<evidence type="ECO:0000259" key="1">
    <source>
        <dbReference type="PROSITE" id="PS51459"/>
    </source>
</evidence>
<name>A0ABN5A8U9_9FIRM</name>
<keyword evidence="3" id="KW-1185">Reference proteome</keyword>
<evidence type="ECO:0000313" key="3">
    <source>
        <dbReference type="Proteomes" id="UP000196710"/>
    </source>
</evidence>
<gene>
    <name evidence="2" type="ORF">ADH66_12930</name>
</gene>
<feature type="domain" description="Fido" evidence="1">
    <location>
        <begin position="173"/>
        <end position="316"/>
    </location>
</feature>
<dbReference type="Pfam" id="PF02661">
    <property type="entry name" value="Fic"/>
    <property type="match status" value="1"/>
</dbReference>
<reference evidence="3" key="1">
    <citation type="submission" date="2017-05" db="EMBL/GenBank/DDBJ databases">
        <title>Improved OligoMM genomes.</title>
        <authorList>
            <person name="Garzetti D."/>
        </authorList>
    </citation>
    <scope>NUCLEOTIDE SEQUENCE [LARGE SCALE GENOMIC DNA]</scope>
    <source>
        <strain evidence="3">KB18</strain>
    </source>
</reference>
<dbReference type="InterPro" id="IPR036597">
    <property type="entry name" value="Fido-like_dom_sf"/>
</dbReference>
<dbReference type="EMBL" id="CP021422">
    <property type="protein sequence ID" value="ASB41476.1"/>
    <property type="molecule type" value="Genomic_DNA"/>
</dbReference>
<dbReference type="Gene3D" id="1.10.3290.10">
    <property type="entry name" value="Fido-like domain"/>
    <property type="match status" value="1"/>
</dbReference>
<dbReference type="Proteomes" id="UP000196710">
    <property type="component" value="Chromosome"/>
</dbReference>
<dbReference type="InterPro" id="IPR040198">
    <property type="entry name" value="Fido_containing"/>
</dbReference>
<protein>
    <recommendedName>
        <fullName evidence="1">Fido domain-containing protein</fullName>
    </recommendedName>
</protein>
<dbReference type="SUPFAM" id="SSF140931">
    <property type="entry name" value="Fic-like"/>
    <property type="match status" value="1"/>
</dbReference>
<dbReference type="PANTHER" id="PTHR13504:SF38">
    <property type="entry name" value="FIDO DOMAIN-CONTAINING PROTEIN"/>
    <property type="match status" value="1"/>
</dbReference>
<dbReference type="PROSITE" id="PS51459">
    <property type="entry name" value="FIDO"/>
    <property type="match status" value="1"/>
</dbReference>
<organism evidence="2 3">
    <name type="scientific">Acutalibacter muris</name>
    <dbReference type="NCBI Taxonomy" id="1796620"/>
    <lineage>
        <taxon>Bacteria</taxon>
        <taxon>Bacillati</taxon>
        <taxon>Bacillota</taxon>
        <taxon>Clostridia</taxon>
        <taxon>Eubacteriales</taxon>
        <taxon>Acutalibacteraceae</taxon>
        <taxon>Acutalibacter</taxon>
    </lineage>
</organism>